<evidence type="ECO:0000256" key="1">
    <source>
        <dbReference type="SAM" id="MobiDB-lite"/>
    </source>
</evidence>
<name>A0A6J3LW59_9PEZI</name>
<feature type="compositionally biased region" description="Acidic residues" evidence="1">
    <location>
        <begin position="215"/>
        <end position="224"/>
    </location>
</feature>
<organism evidence="3">
    <name type="scientific">Dissoconium aciculare CBS 342.82</name>
    <dbReference type="NCBI Taxonomy" id="1314786"/>
    <lineage>
        <taxon>Eukaryota</taxon>
        <taxon>Fungi</taxon>
        <taxon>Dikarya</taxon>
        <taxon>Ascomycota</taxon>
        <taxon>Pezizomycotina</taxon>
        <taxon>Dothideomycetes</taxon>
        <taxon>Dothideomycetidae</taxon>
        <taxon>Mycosphaerellales</taxon>
        <taxon>Dissoconiaceae</taxon>
        <taxon>Dissoconium</taxon>
    </lineage>
</organism>
<reference evidence="3" key="1">
    <citation type="submission" date="2020-01" db="EMBL/GenBank/DDBJ databases">
        <authorList>
            <consortium name="DOE Joint Genome Institute"/>
            <person name="Haridas S."/>
            <person name="Albert R."/>
            <person name="Binder M."/>
            <person name="Bloem J."/>
            <person name="Labutti K."/>
            <person name="Salamov A."/>
            <person name="Andreopoulos B."/>
            <person name="Baker S.E."/>
            <person name="Barry K."/>
            <person name="Bills G."/>
            <person name="Bluhm B.H."/>
            <person name="Cannon C."/>
            <person name="Castanera R."/>
            <person name="Culley D.E."/>
            <person name="Daum C."/>
            <person name="Ezra D."/>
            <person name="Gonzalez J.B."/>
            <person name="Henrissat B."/>
            <person name="Kuo A."/>
            <person name="Liang C."/>
            <person name="Lipzen A."/>
            <person name="Lutzoni F."/>
            <person name="Magnuson J."/>
            <person name="Mondo S."/>
            <person name="Nolan M."/>
            <person name="Ohm R."/>
            <person name="Pangilinan J."/>
            <person name="Park H.-J."/>
            <person name="Ramirez L."/>
            <person name="Alfaro M."/>
            <person name="Sun H."/>
            <person name="Tritt A."/>
            <person name="Yoshinaga Y."/>
            <person name="Zwiers L.-H."/>
            <person name="Turgeon B.G."/>
            <person name="Goodwin S.B."/>
            <person name="Spatafora J.W."/>
            <person name="Crous P.W."/>
            <person name="Grigoriev I.V."/>
        </authorList>
    </citation>
    <scope>NUCLEOTIDE SEQUENCE</scope>
    <source>
        <strain evidence="3">CBS 342.82</strain>
    </source>
</reference>
<dbReference type="RefSeq" id="XP_033456535.1">
    <property type="nucleotide sequence ID" value="XM_033608194.1"/>
</dbReference>
<reference evidence="3" key="3">
    <citation type="submission" date="2025-08" db="UniProtKB">
        <authorList>
            <consortium name="RefSeq"/>
        </authorList>
    </citation>
    <scope>IDENTIFICATION</scope>
    <source>
        <strain evidence="3">CBS 342.82</strain>
    </source>
</reference>
<proteinExistence type="predicted"/>
<gene>
    <name evidence="3" type="ORF">K489DRAFT_417596</name>
</gene>
<sequence>MHLSSSNSRQKSLSSKNALPGFLTKYTKWKKVRSQKRVRQWSYDFGSDEKSAISQAVLSYIDDNEFDTNANPQPDDVTETIVASLITSRDFPGRRRSKLEWDAKRGIVLQKTQRPVARAGHIASGRFGGFADMVKDKLSVFSNTIPTSADLWSQHGQTANENGRYGLASNMVAILAGLIDEVFAPICKQLNQRAQFWADLANDTEVGEHVGVEGGGDDAMDVDDSTNGGRIESGGVKPDGAMASNEDVDEIMEG</sequence>
<keyword evidence="2" id="KW-1185">Reference proteome</keyword>
<evidence type="ECO:0000313" key="3">
    <source>
        <dbReference type="RefSeq" id="XP_033456535.1"/>
    </source>
</evidence>
<feature type="region of interest" description="Disordered" evidence="1">
    <location>
        <begin position="212"/>
        <end position="254"/>
    </location>
</feature>
<protein>
    <submittedName>
        <fullName evidence="3">Uncharacterized protein</fullName>
    </submittedName>
</protein>
<dbReference type="GeneID" id="54365993"/>
<dbReference type="Proteomes" id="UP000504637">
    <property type="component" value="Unplaced"/>
</dbReference>
<dbReference type="AlphaFoldDB" id="A0A6J3LW59"/>
<evidence type="ECO:0000313" key="2">
    <source>
        <dbReference type="Proteomes" id="UP000504637"/>
    </source>
</evidence>
<accession>A0A6J3LW59</accession>
<reference evidence="3" key="2">
    <citation type="submission" date="2020-04" db="EMBL/GenBank/DDBJ databases">
        <authorList>
            <consortium name="NCBI Genome Project"/>
        </authorList>
    </citation>
    <scope>NUCLEOTIDE SEQUENCE</scope>
    <source>
        <strain evidence="3">CBS 342.82</strain>
    </source>
</reference>